<evidence type="ECO:0000256" key="9">
    <source>
        <dbReference type="ARBA" id="ARBA00022837"/>
    </source>
</evidence>
<protein>
    <recommendedName>
        <fullName evidence="13">General secretion pathway protein F</fullName>
    </recommendedName>
</protein>
<feature type="transmembrane region" description="Helical" evidence="16">
    <location>
        <begin position="177"/>
        <end position="200"/>
    </location>
</feature>
<evidence type="ECO:0000256" key="16">
    <source>
        <dbReference type="SAM" id="Phobius"/>
    </source>
</evidence>
<keyword evidence="7 14" id="KW-0812">Transmembrane</keyword>
<accession>A0A7S8J001</accession>
<dbReference type="InterPro" id="IPR011850">
    <property type="entry name" value="T2SS_GspF"/>
</dbReference>
<keyword evidence="11 16" id="KW-1133">Transmembrane helix</keyword>
<feature type="transmembrane region" description="Helical" evidence="16">
    <location>
        <begin position="220"/>
        <end position="246"/>
    </location>
</feature>
<keyword evidence="4 14" id="KW-0813">Transport</keyword>
<feature type="domain" description="Type II secretion system protein GspF" evidence="17">
    <location>
        <begin position="282"/>
        <end position="403"/>
    </location>
</feature>
<evidence type="ECO:0000313" key="19">
    <source>
        <dbReference type="Proteomes" id="UP000593737"/>
    </source>
</evidence>
<evidence type="ECO:0000256" key="2">
    <source>
        <dbReference type="ARBA" id="ARBA00004429"/>
    </source>
</evidence>
<evidence type="ECO:0000256" key="10">
    <source>
        <dbReference type="ARBA" id="ARBA00022927"/>
    </source>
</evidence>
<evidence type="ECO:0000313" key="18">
    <source>
        <dbReference type="EMBL" id="QPD04801.1"/>
    </source>
</evidence>
<dbReference type="GO" id="GO:0046872">
    <property type="term" value="F:metal ion binding"/>
    <property type="evidence" value="ECO:0007669"/>
    <property type="project" value="UniProtKB-KW"/>
</dbReference>
<sequence>MPVYQYHGYRSDGGAATGIVDAENVKVARLKLRKEGVYPTDVVEQNQPSGRSQEKGRSTTARTTGKSSVLSATDLSLLTRQFATLLVAGLPLVDALGVLVDQAQKKPLKALLADIREQIRGGKALSVVLESYEKDFSSIYVHMVRAGETSGALDQILFRLAEFLEKQQALRNKVTNAMLYPIIMLVIGTIILFFLITFVVPKITQVFAQQKQALPWPTVALMSVSEFMADYWMVLVGLVIGGLYLLRRFTHTARGRMVADRVTLRLPLIGDVARMVSISRLTSTLSTMLASGVQLLDALDVSKRVMNNRVLEETVEGARQNIREGETIADPLKRSGEFPALVTHMIAVGEKSGEMEEMLRRVSQIYDSEVERVIARLTSLMEPIMILVMGAIVLFIVVAILLPIFEMGQMIR</sequence>
<dbReference type="InterPro" id="IPR018076">
    <property type="entry name" value="T2SS_GspF_dom"/>
</dbReference>
<keyword evidence="6" id="KW-0997">Cell inner membrane</keyword>
<evidence type="ECO:0000256" key="13">
    <source>
        <dbReference type="ARBA" id="ARBA00030750"/>
    </source>
</evidence>
<dbReference type="AlphaFoldDB" id="A0A7S8J001"/>
<dbReference type="PANTHER" id="PTHR30012">
    <property type="entry name" value="GENERAL SECRETION PATHWAY PROTEIN"/>
    <property type="match status" value="1"/>
</dbReference>
<evidence type="ECO:0000256" key="12">
    <source>
        <dbReference type="ARBA" id="ARBA00023136"/>
    </source>
</evidence>
<keyword evidence="12 16" id="KW-0472">Membrane</keyword>
<name>A0A7S8J001_9BACT</name>
<comment type="subcellular location">
    <subcellularLocation>
        <location evidence="2">Cell inner membrane</location>
        <topology evidence="2">Multi-pass membrane protein</topology>
    </subcellularLocation>
    <subcellularLocation>
        <location evidence="14">Cell membrane</location>
        <topology evidence="14">Multi-pass membrane protein</topology>
    </subcellularLocation>
</comment>
<dbReference type="InterPro" id="IPR003004">
    <property type="entry name" value="GspF/PilC"/>
</dbReference>
<dbReference type="Proteomes" id="UP000593737">
    <property type="component" value="Chromosome"/>
</dbReference>
<evidence type="ECO:0000256" key="8">
    <source>
        <dbReference type="ARBA" id="ARBA00022723"/>
    </source>
</evidence>
<dbReference type="InterPro" id="IPR001992">
    <property type="entry name" value="T2SS_GspF/T4SS_PilC_CS"/>
</dbReference>
<organism evidence="18 19">
    <name type="scientific">Candidatus Nitrospira kreftii</name>
    <dbReference type="NCBI Taxonomy" id="2652173"/>
    <lineage>
        <taxon>Bacteria</taxon>
        <taxon>Pseudomonadati</taxon>
        <taxon>Nitrospirota</taxon>
        <taxon>Nitrospiria</taxon>
        <taxon>Nitrospirales</taxon>
        <taxon>Nitrospiraceae</taxon>
        <taxon>Nitrospira</taxon>
    </lineage>
</organism>
<evidence type="ECO:0000256" key="1">
    <source>
        <dbReference type="ARBA" id="ARBA00002684"/>
    </source>
</evidence>
<evidence type="ECO:0000256" key="6">
    <source>
        <dbReference type="ARBA" id="ARBA00022519"/>
    </source>
</evidence>
<dbReference type="PANTHER" id="PTHR30012:SF0">
    <property type="entry name" value="TYPE II SECRETION SYSTEM PROTEIN F-RELATED"/>
    <property type="match status" value="1"/>
</dbReference>
<evidence type="ECO:0000256" key="14">
    <source>
        <dbReference type="RuleBase" id="RU003923"/>
    </source>
</evidence>
<evidence type="ECO:0000256" key="4">
    <source>
        <dbReference type="ARBA" id="ARBA00022448"/>
    </source>
</evidence>
<dbReference type="Gene3D" id="1.20.81.30">
    <property type="entry name" value="Type II secretion system (T2SS), domain F"/>
    <property type="match status" value="2"/>
</dbReference>
<dbReference type="KEGG" id="nkf:Nkreftii_002575"/>
<evidence type="ECO:0000256" key="7">
    <source>
        <dbReference type="ARBA" id="ARBA00022692"/>
    </source>
</evidence>
<dbReference type="GO" id="GO:0015627">
    <property type="term" value="C:type II protein secretion system complex"/>
    <property type="evidence" value="ECO:0007669"/>
    <property type="project" value="InterPro"/>
</dbReference>
<evidence type="ECO:0000256" key="15">
    <source>
        <dbReference type="SAM" id="MobiDB-lite"/>
    </source>
</evidence>
<proteinExistence type="inferred from homology"/>
<reference evidence="18 19" key="1">
    <citation type="journal article" date="2020" name="ISME J.">
        <title>Enrichment and physiological characterization of a novel comammox Nitrospira indicates ammonium inhibition of complete nitrification.</title>
        <authorList>
            <person name="Sakoula D."/>
            <person name="Koch H."/>
            <person name="Frank J."/>
            <person name="Jetten M.S.M."/>
            <person name="van Kessel M.A.H.J."/>
            <person name="Lucker S."/>
        </authorList>
    </citation>
    <scope>NUCLEOTIDE SEQUENCE [LARGE SCALE GENOMIC DNA]</scope>
    <source>
        <strain evidence="18">Comreactor17</strain>
    </source>
</reference>
<gene>
    <name evidence="18" type="ORF">Nkreftii_002575</name>
</gene>
<evidence type="ECO:0000256" key="11">
    <source>
        <dbReference type="ARBA" id="ARBA00022989"/>
    </source>
</evidence>
<comment type="similarity">
    <text evidence="3 14">Belongs to the GSP F family.</text>
</comment>
<feature type="domain" description="Type II secretion system protein GspF" evidence="17">
    <location>
        <begin position="79"/>
        <end position="201"/>
    </location>
</feature>
<dbReference type="GO" id="GO:0015628">
    <property type="term" value="P:protein secretion by the type II secretion system"/>
    <property type="evidence" value="ECO:0007669"/>
    <property type="project" value="InterPro"/>
</dbReference>
<keyword evidence="8" id="KW-0479">Metal-binding</keyword>
<dbReference type="InterPro" id="IPR042094">
    <property type="entry name" value="T2SS_GspF_sf"/>
</dbReference>
<evidence type="ECO:0000259" key="17">
    <source>
        <dbReference type="Pfam" id="PF00482"/>
    </source>
</evidence>
<feature type="transmembrane region" description="Helical" evidence="16">
    <location>
        <begin position="384"/>
        <end position="405"/>
    </location>
</feature>
<dbReference type="GO" id="GO:0005886">
    <property type="term" value="C:plasma membrane"/>
    <property type="evidence" value="ECO:0007669"/>
    <property type="project" value="UniProtKB-SubCell"/>
</dbReference>
<comment type="function">
    <text evidence="1">Component of the type II secretion system inner membrane complex required for the energy-dependent secretion of extracellular factors such as proteases and toxins from the periplasm.</text>
</comment>
<keyword evidence="10" id="KW-0653">Protein transport</keyword>
<keyword evidence="9" id="KW-0106">Calcium</keyword>
<evidence type="ECO:0000256" key="5">
    <source>
        <dbReference type="ARBA" id="ARBA00022475"/>
    </source>
</evidence>
<dbReference type="FunFam" id="1.20.81.30:FF:000001">
    <property type="entry name" value="Type II secretion system protein F"/>
    <property type="match status" value="2"/>
</dbReference>
<dbReference type="NCBIfam" id="TIGR02120">
    <property type="entry name" value="GspF"/>
    <property type="match status" value="1"/>
</dbReference>
<dbReference type="PRINTS" id="PR00812">
    <property type="entry name" value="BCTERIALGSPF"/>
</dbReference>
<keyword evidence="5" id="KW-1003">Cell membrane</keyword>
<dbReference type="Pfam" id="PF00482">
    <property type="entry name" value="T2SSF"/>
    <property type="match status" value="2"/>
</dbReference>
<feature type="region of interest" description="Disordered" evidence="15">
    <location>
        <begin position="39"/>
        <end position="65"/>
    </location>
</feature>
<dbReference type="PROSITE" id="PS00874">
    <property type="entry name" value="T2SP_F"/>
    <property type="match status" value="1"/>
</dbReference>
<dbReference type="EMBL" id="CP047423">
    <property type="protein sequence ID" value="QPD04801.1"/>
    <property type="molecule type" value="Genomic_DNA"/>
</dbReference>
<evidence type="ECO:0000256" key="3">
    <source>
        <dbReference type="ARBA" id="ARBA00005745"/>
    </source>
</evidence>